<name>A0ABR9UBH3_9CYAN</name>
<sequence>MRSPINGVLKIDVNKLLEREPSGGMCCICPSEYAPEFKVEAGETTLPKDSLNSYSVFTAWEEGQEQLLAVITSDKPSLNWLANSQQEALELDHEHLYELLTYVEKCSDSQVLYTEYQVVDVLKTV</sequence>
<accession>A0ABR9UBH3</accession>
<dbReference type="EMBL" id="JADEWU010000020">
    <property type="protein sequence ID" value="MBE9143803.1"/>
    <property type="molecule type" value="Genomic_DNA"/>
</dbReference>
<dbReference type="Proteomes" id="UP000640725">
    <property type="component" value="Unassembled WGS sequence"/>
</dbReference>
<proteinExistence type="predicted"/>
<evidence type="ECO:0000313" key="2">
    <source>
        <dbReference type="Proteomes" id="UP000640725"/>
    </source>
</evidence>
<protein>
    <submittedName>
        <fullName evidence="1">Uncharacterized protein</fullName>
    </submittedName>
</protein>
<gene>
    <name evidence="1" type="ORF">IQ236_11260</name>
</gene>
<keyword evidence="2" id="KW-1185">Reference proteome</keyword>
<organism evidence="1 2">
    <name type="scientific">Planktothrix mougeotii LEGE 06226</name>
    <dbReference type="NCBI Taxonomy" id="1828728"/>
    <lineage>
        <taxon>Bacteria</taxon>
        <taxon>Bacillati</taxon>
        <taxon>Cyanobacteriota</taxon>
        <taxon>Cyanophyceae</taxon>
        <taxon>Oscillatoriophycideae</taxon>
        <taxon>Oscillatoriales</taxon>
        <taxon>Microcoleaceae</taxon>
        <taxon>Planktothrix</taxon>
    </lineage>
</organism>
<reference evidence="1 2" key="1">
    <citation type="submission" date="2020-10" db="EMBL/GenBank/DDBJ databases">
        <authorList>
            <person name="Castelo-Branco R."/>
            <person name="Eusebio N."/>
            <person name="Adriana R."/>
            <person name="Vieira A."/>
            <person name="Brugerolle De Fraissinette N."/>
            <person name="Rezende De Castro R."/>
            <person name="Schneider M.P."/>
            <person name="Vasconcelos V."/>
            <person name="Leao P.N."/>
        </authorList>
    </citation>
    <scope>NUCLEOTIDE SEQUENCE [LARGE SCALE GENOMIC DNA]</scope>
    <source>
        <strain evidence="1 2">LEGE 06226</strain>
    </source>
</reference>
<evidence type="ECO:0000313" key="1">
    <source>
        <dbReference type="EMBL" id="MBE9143803.1"/>
    </source>
</evidence>
<dbReference type="RefSeq" id="WP_193869332.1">
    <property type="nucleotide sequence ID" value="NZ_JADEWU010000020.1"/>
</dbReference>
<comment type="caution">
    <text evidence="1">The sequence shown here is derived from an EMBL/GenBank/DDBJ whole genome shotgun (WGS) entry which is preliminary data.</text>
</comment>